<comment type="caution">
    <text evidence="2">The sequence shown here is derived from an EMBL/GenBank/DDBJ whole genome shotgun (WGS) entry which is preliminary data.</text>
</comment>
<accession>A0A7W9UWI2</accession>
<dbReference type="AlphaFoldDB" id="A0A7W9UWI2"/>
<dbReference type="RefSeq" id="WP_184569240.1">
    <property type="nucleotide sequence ID" value="NZ_JACHJL010000002.1"/>
</dbReference>
<feature type="compositionally biased region" description="Basic and acidic residues" evidence="1">
    <location>
        <begin position="510"/>
        <end position="523"/>
    </location>
</feature>
<gene>
    <name evidence="2" type="ORF">FHS42_000956</name>
</gene>
<protein>
    <submittedName>
        <fullName evidence="2">Uncharacterized protein</fullName>
    </submittedName>
</protein>
<dbReference type="EMBL" id="JACHJL010000002">
    <property type="protein sequence ID" value="MBB5933930.1"/>
    <property type="molecule type" value="Genomic_DNA"/>
</dbReference>
<feature type="region of interest" description="Disordered" evidence="1">
    <location>
        <begin position="426"/>
        <end position="657"/>
    </location>
</feature>
<name>A0A7W9UWI2_9ACTN</name>
<dbReference type="Proteomes" id="UP000588098">
    <property type="component" value="Unassembled WGS sequence"/>
</dbReference>
<evidence type="ECO:0000256" key="1">
    <source>
        <dbReference type="SAM" id="MobiDB-lite"/>
    </source>
</evidence>
<keyword evidence="3" id="KW-1185">Reference proteome</keyword>
<sequence length="858" mass="89802">MGDIPDRIDPSGIPTFTGNLELLEQNATGLRGDAGKIRGTGTDTHTEFQKLSAFYQAPEADQLFATTQPVKDTADWLADDLGTVASALEGYASEVRPIVKRLESLKVEAAAFVEDIKDDDDWKYDGDKIEKNADLHQDVSTAVAQFWAAERTAANKITSLVNGGTVWLVDDGSGAKNMYGFSVEDMKKAGEAPWGKVVEEKHHAWEIGHWAKSFVWDGFIVEGVWGTLKGLSGLVGFQGWDTFKQSWKGLGQLATGLTILTIPGGLAVYNALPHGAVKKWADDSVKTTKAVGKSLVAWDEWRKNPGKAAGLVAFNVITTVGTGGVGAATKAGTAGKIAATAGKVGRAVDPMAYIVKAGAAGFGKLPKIGDVTASLKGLTTVRGIDLPDGTIRLPDGQIFDPTSPHMPQLPPGKAGVELPNGVPRLDVPEGSVRMPDGTFIDPDGTIRHSDGTVKQQGEQAVHEPNANDRAALDGEAPSGARVPDGSPTGRPPDTAARVPEPEPAAVGGRQGDDAARVGDDAARVDGNVQRPGSIGDRTPLSPVAHAGNDVPGGGSGPSGPDGPPGSSGPSGPGDGPGPGSGRDVPDSGPGREVPGSGPGREVPGAGAADEGAGGAEPGSAGDDAAREPTGFAPQDPDFPRHLEPEDFGPTGPMSRGGDEERAIREIFGNRAQPKPNDLEKALRNLASDPRGQRAAEILASGRLDGSKGLNDLVSDMSQPSMLSGVIDQLQLGDRLNGSGVNEVSFSVKEGLKEGRPCDMDVFARSADGTTYGYQFKDIAQPKKLFQKISASLTQLTKSDADRRIFVLKTKGTLADLQAANMPQRLQRYYADEKVMFAIRVEDGTLYVPPNGDFYPREV</sequence>
<feature type="compositionally biased region" description="Low complexity" evidence="1">
    <location>
        <begin position="495"/>
        <end position="507"/>
    </location>
</feature>
<reference evidence="2 3" key="1">
    <citation type="submission" date="2020-08" db="EMBL/GenBank/DDBJ databases">
        <title>Genomic Encyclopedia of Type Strains, Phase III (KMG-III): the genomes of soil and plant-associated and newly described type strains.</title>
        <authorList>
            <person name="Whitman W."/>
        </authorList>
    </citation>
    <scope>NUCLEOTIDE SEQUENCE [LARGE SCALE GENOMIC DNA]</scope>
    <source>
        <strain evidence="2 3">CECT 8305</strain>
    </source>
</reference>
<feature type="compositionally biased region" description="Gly residues" evidence="1">
    <location>
        <begin position="550"/>
        <end position="559"/>
    </location>
</feature>
<evidence type="ECO:0000313" key="3">
    <source>
        <dbReference type="Proteomes" id="UP000588098"/>
    </source>
</evidence>
<feature type="compositionally biased region" description="Gly residues" evidence="1">
    <location>
        <begin position="568"/>
        <end position="580"/>
    </location>
</feature>
<proteinExistence type="predicted"/>
<organism evidence="2 3">
    <name type="scientific">Streptomyces zagrosensis</name>
    <dbReference type="NCBI Taxonomy" id="1042984"/>
    <lineage>
        <taxon>Bacteria</taxon>
        <taxon>Bacillati</taxon>
        <taxon>Actinomycetota</taxon>
        <taxon>Actinomycetes</taxon>
        <taxon>Kitasatosporales</taxon>
        <taxon>Streptomycetaceae</taxon>
        <taxon>Streptomyces</taxon>
    </lineage>
</organism>
<evidence type="ECO:0000313" key="2">
    <source>
        <dbReference type="EMBL" id="MBB5933930.1"/>
    </source>
</evidence>